<accession>A0A1F7RQD4</accession>
<protein>
    <submittedName>
        <fullName evidence="2">Transcriptional regulator</fullName>
    </submittedName>
</protein>
<dbReference type="Proteomes" id="UP000179266">
    <property type="component" value="Unassembled WGS sequence"/>
</dbReference>
<dbReference type="Pfam" id="PF01381">
    <property type="entry name" value="HTH_3"/>
    <property type="match status" value="1"/>
</dbReference>
<feature type="domain" description="HTH cro/C1-type" evidence="1">
    <location>
        <begin position="27"/>
        <end position="81"/>
    </location>
</feature>
<evidence type="ECO:0000313" key="3">
    <source>
        <dbReference type="Proteomes" id="UP000179266"/>
    </source>
</evidence>
<evidence type="ECO:0000259" key="1">
    <source>
        <dbReference type="PROSITE" id="PS50943"/>
    </source>
</evidence>
<name>A0A1F7RQD4_9BACT</name>
<sequence>MDIKKKSSTMKYLETLAGKKLTLANLLEAIRKSEEISQVKFAQKLGVSKSHLCDIEKGRKTVSPERAALFAEILGYAPDQFVRLSLQSILDEAGLKMKVEVKAA</sequence>
<dbReference type="InterPro" id="IPR001387">
    <property type="entry name" value="Cro/C1-type_HTH"/>
</dbReference>
<dbReference type="Gene3D" id="1.10.260.40">
    <property type="entry name" value="lambda repressor-like DNA-binding domains"/>
    <property type="match status" value="1"/>
</dbReference>
<dbReference type="PROSITE" id="PS50943">
    <property type="entry name" value="HTH_CROC1"/>
    <property type="match status" value="1"/>
</dbReference>
<gene>
    <name evidence="2" type="ORF">A2161_07135</name>
</gene>
<dbReference type="InterPro" id="IPR010982">
    <property type="entry name" value="Lambda_DNA-bd_dom_sf"/>
</dbReference>
<reference evidence="2 3" key="1">
    <citation type="journal article" date="2016" name="Nat. Commun.">
        <title>Thousands of microbial genomes shed light on interconnected biogeochemical processes in an aquifer system.</title>
        <authorList>
            <person name="Anantharaman K."/>
            <person name="Brown C.T."/>
            <person name="Hug L.A."/>
            <person name="Sharon I."/>
            <person name="Castelle C.J."/>
            <person name="Probst A.J."/>
            <person name="Thomas B.C."/>
            <person name="Singh A."/>
            <person name="Wilkins M.J."/>
            <person name="Karaoz U."/>
            <person name="Brodie E.L."/>
            <person name="Williams K.H."/>
            <person name="Hubbard S.S."/>
            <person name="Banfield J.F."/>
        </authorList>
    </citation>
    <scope>NUCLEOTIDE SEQUENCE [LARGE SCALE GENOMIC DNA]</scope>
</reference>
<dbReference type="CDD" id="cd00093">
    <property type="entry name" value="HTH_XRE"/>
    <property type="match status" value="1"/>
</dbReference>
<dbReference type="EMBL" id="MGDD01000254">
    <property type="protein sequence ID" value="OGL43775.1"/>
    <property type="molecule type" value="Genomic_DNA"/>
</dbReference>
<dbReference type="GO" id="GO:0003677">
    <property type="term" value="F:DNA binding"/>
    <property type="evidence" value="ECO:0007669"/>
    <property type="project" value="InterPro"/>
</dbReference>
<comment type="caution">
    <text evidence="2">The sequence shown here is derived from an EMBL/GenBank/DDBJ whole genome shotgun (WGS) entry which is preliminary data.</text>
</comment>
<dbReference type="SUPFAM" id="SSF47413">
    <property type="entry name" value="lambda repressor-like DNA-binding domains"/>
    <property type="match status" value="1"/>
</dbReference>
<proteinExistence type="predicted"/>
<dbReference type="SMART" id="SM00530">
    <property type="entry name" value="HTH_XRE"/>
    <property type="match status" value="1"/>
</dbReference>
<dbReference type="AlphaFoldDB" id="A0A1F7RQD4"/>
<evidence type="ECO:0000313" key="2">
    <source>
        <dbReference type="EMBL" id="OGL43775.1"/>
    </source>
</evidence>
<organism evidence="2 3">
    <name type="scientific">Candidatus Schekmanbacteria bacterium RBG_13_48_7</name>
    <dbReference type="NCBI Taxonomy" id="1817878"/>
    <lineage>
        <taxon>Bacteria</taxon>
        <taxon>Candidatus Schekmaniibacteriota</taxon>
    </lineage>
</organism>